<dbReference type="GO" id="GO:0016020">
    <property type="term" value="C:membrane"/>
    <property type="evidence" value="ECO:0007669"/>
    <property type="project" value="TreeGrafter"/>
</dbReference>
<feature type="domain" description="AB hydrolase-1" evidence="1">
    <location>
        <begin position="304"/>
        <end position="535"/>
    </location>
</feature>
<reference evidence="2 3" key="1">
    <citation type="journal article" date="2015" name="BMC Genomics">
        <title>The genome of the truffle-parasite Tolypocladium ophioglossoides and the evolution of antifungal peptaibiotics.</title>
        <authorList>
            <person name="Quandt C.A."/>
            <person name="Bushley K.E."/>
            <person name="Spatafora J.W."/>
        </authorList>
    </citation>
    <scope>NUCLEOTIDE SEQUENCE [LARGE SCALE GENOMIC DNA]</scope>
    <source>
        <strain evidence="2 3">CBS 100239</strain>
    </source>
</reference>
<name>A0A0L0NJN3_TOLOC</name>
<gene>
    <name evidence="2" type="ORF">TOPH_00830</name>
</gene>
<organism evidence="2 3">
    <name type="scientific">Tolypocladium ophioglossoides (strain CBS 100239)</name>
    <name type="common">Snaketongue truffleclub</name>
    <name type="synonym">Elaphocordyceps ophioglossoides</name>
    <dbReference type="NCBI Taxonomy" id="1163406"/>
    <lineage>
        <taxon>Eukaryota</taxon>
        <taxon>Fungi</taxon>
        <taxon>Dikarya</taxon>
        <taxon>Ascomycota</taxon>
        <taxon>Pezizomycotina</taxon>
        <taxon>Sordariomycetes</taxon>
        <taxon>Hypocreomycetidae</taxon>
        <taxon>Hypocreales</taxon>
        <taxon>Ophiocordycipitaceae</taxon>
        <taxon>Tolypocladium</taxon>
    </lineage>
</organism>
<dbReference type="PANTHER" id="PTHR43798">
    <property type="entry name" value="MONOACYLGLYCEROL LIPASE"/>
    <property type="match status" value="1"/>
</dbReference>
<dbReference type="SUPFAM" id="SSF53474">
    <property type="entry name" value="alpha/beta-Hydrolases"/>
    <property type="match status" value="1"/>
</dbReference>
<dbReference type="Proteomes" id="UP000036947">
    <property type="component" value="Unassembled WGS sequence"/>
</dbReference>
<protein>
    <submittedName>
        <fullName evidence="2">3-oxoadipate enol-lactonase 2</fullName>
    </submittedName>
</protein>
<dbReference type="Gene3D" id="3.40.50.1820">
    <property type="entry name" value="alpha/beta hydrolase"/>
    <property type="match status" value="1"/>
</dbReference>
<dbReference type="EMBL" id="LFRF01000002">
    <property type="protein sequence ID" value="KND94244.1"/>
    <property type="molecule type" value="Genomic_DNA"/>
</dbReference>
<dbReference type="OrthoDB" id="2851338at2759"/>
<keyword evidence="3" id="KW-1185">Reference proteome</keyword>
<dbReference type="InterPro" id="IPR000073">
    <property type="entry name" value="AB_hydrolase_1"/>
</dbReference>
<dbReference type="STRING" id="1163406.A0A0L0NJN3"/>
<dbReference type="AlphaFoldDB" id="A0A0L0NJN3"/>
<dbReference type="InterPro" id="IPR029058">
    <property type="entry name" value="AB_hydrolase_fold"/>
</dbReference>
<dbReference type="PANTHER" id="PTHR43798:SF33">
    <property type="entry name" value="HYDROLASE, PUTATIVE (AFU_ORTHOLOGUE AFUA_2G14860)-RELATED"/>
    <property type="match status" value="1"/>
</dbReference>
<evidence type="ECO:0000313" key="2">
    <source>
        <dbReference type="EMBL" id="KND94244.1"/>
    </source>
</evidence>
<evidence type="ECO:0000259" key="1">
    <source>
        <dbReference type="Pfam" id="PF00561"/>
    </source>
</evidence>
<dbReference type="Pfam" id="PF00561">
    <property type="entry name" value="Abhydrolase_1"/>
    <property type="match status" value="1"/>
</dbReference>
<accession>A0A0L0NJN3</accession>
<evidence type="ECO:0000313" key="3">
    <source>
        <dbReference type="Proteomes" id="UP000036947"/>
    </source>
</evidence>
<dbReference type="PRINTS" id="PR00111">
    <property type="entry name" value="ABHYDROLASE"/>
</dbReference>
<proteinExistence type="predicted"/>
<dbReference type="InterPro" id="IPR050266">
    <property type="entry name" value="AB_hydrolase_sf"/>
</dbReference>
<sequence>MSAPGILYVTIQPRRGLPPAQFHEWYNNEHGPARLRMPHIFSSGLRYESRRAGPEAESGAAAGAARRFMAVYDVTAMRHLASDAYGALRAGRSVREAATMGQVDVARSCYDLLFAKQAPRFAPLESLGDGDGAAAGIVTVAVAVATTAAPRAGERYRTWFVDEHVGMLAGVPGWLRSRLFKTSSVEAGAEAVSEYLALHDYAGDHGLGGAAHAASLDTPWRRDVLDECVAAEHRRTWSLLYVFGPAPRDLAALSALPRTAAFTSADKRTSTAPGPDAAISSYATTADALSIPYRLQGNPSPRAPTVAFCNSLLTSLHMWDPLVAILQRTRPDLRILRYDARGRHPIPQPPVSATLDALAADLDQLLGALRITQLHALVGVSLGGATALNFAIRHPRRLAKLIACDFNAASSAANTQAWKGRVAVAEGDAGRGITTLAEQTVARWFHPASMAKTDVVRCMTDMVAANDVQGFKHSCTALWDYNMEPEMRACPVPALLVVGEGDAKGALVKAMDGFRGMLGQNGAELRIVPNAGHLPMCEQPQAFWEAIRDFL</sequence>
<comment type="caution">
    <text evidence="2">The sequence shown here is derived from an EMBL/GenBank/DDBJ whole genome shotgun (WGS) entry which is preliminary data.</text>
</comment>